<evidence type="ECO:0000313" key="5">
    <source>
        <dbReference type="EMBL" id="PMD21342.1"/>
    </source>
</evidence>
<gene>
    <name evidence="5" type="ORF">NA56DRAFT_703519</name>
</gene>
<evidence type="ECO:0000256" key="1">
    <source>
        <dbReference type="ARBA" id="ARBA00005964"/>
    </source>
</evidence>
<feature type="chain" id="PRO_5014211545" description="Carboxylic ester hydrolase" evidence="3">
    <location>
        <begin position="18"/>
        <end position="603"/>
    </location>
</feature>
<dbReference type="GO" id="GO:0052689">
    <property type="term" value="F:carboxylic ester hydrolase activity"/>
    <property type="evidence" value="ECO:0007669"/>
    <property type="project" value="TreeGrafter"/>
</dbReference>
<dbReference type="PROSITE" id="PS00941">
    <property type="entry name" value="CARBOXYLESTERASE_B_2"/>
    <property type="match status" value="1"/>
</dbReference>
<keyword evidence="3" id="KW-0732">Signal</keyword>
<dbReference type="EMBL" id="KZ613481">
    <property type="protein sequence ID" value="PMD21342.1"/>
    <property type="molecule type" value="Genomic_DNA"/>
</dbReference>
<comment type="similarity">
    <text evidence="1 3">Belongs to the type-B carboxylesterase/lipase family.</text>
</comment>
<protein>
    <recommendedName>
        <fullName evidence="3">Carboxylic ester hydrolase</fullName>
        <ecNumber evidence="3">3.1.1.-</ecNumber>
    </recommendedName>
</protein>
<keyword evidence="6" id="KW-1185">Reference proteome</keyword>
<keyword evidence="2 3" id="KW-0378">Hydrolase</keyword>
<dbReference type="OrthoDB" id="408631at2759"/>
<evidence type="ECO:0000313" key="6">
    <source>
        <dbReference type="Proteomes" id="UP000235672"/>
    </source>
</evidence>
<dbReference type="InterPro" id="IPR029058">
    <property type="entry name" value="AB_hydrolase_fold"/>
</dbReference>
<feature type="signal peptide" evidence="3">
    <location>
        <begin position="1"/>
        <end position="17"/>
    </location>
</feature>
<name>A0A2J6Q4X5_9HELO</name>
<proteinExistence type="inferred from homology"/>
<organism evidence="5 6">
    <name type="scientific">Hyaloscypha hepaticicola</name>
    <dbReference type="NCBI Taxonomy" id="2082293"/>
    <lineage>
        <taxon>Eukaryota</taxon>
        <taxon>Fungi</taxon>
        <taxon>Dikarya</taxon>
        <taxon>Ascomycota</taxon>
        <taxon>Pezizomycotina</taxon>
        <taxon>Leotiomycetes</taxon>
        <taxon>Helotiales</taxon>
        <taxon>Hyaloscyphaceae</taxon>
        <taxon>Hyaloscypha</taxon>
    </lineage>
</organism>
<dbReference type="InterPro" id="IPR002018">
    <property type="entry name" value="CarbesteraseB"/>
</dbReference>
<dbReference type="PANTHER" id="PTHR43918:SF4">
    <property type="entry name" value="CARBOXYLIC ESTER HYDROLASE"/>
    <property type="match status" value="1"/>
</dbReference>
<dbReference type="Gene3D" id="3.40.50.1820">
    <property type="entry name" value="alpha/beta hydrolase"/>
    <property type="match status" value="1"/>
</dbReference>
<dbReference type="InterPro" id="IPR019826">
    <property type="entry name" value="Carboxylesterase_B_AS"/>
</dbReference>
<dbReference type="PROSITE" id="PS00122">
    <property type="entry name" value="CARBOXYLESTERASE_B_1"/>
    <property type="match status" value="1"/>
</dbReference>
<dbReference type="STRING" id="1745343.A0A2J6Q4X5"/>
<dbReference type="EC" id="3.1.1.-" evidence="3"/>
<evidence type="ECO:0000256" key="3">
    <source>
        <dbReference type="RuleBase" id="RU361235"/>
    </source>
</evidence>
<feature type="domain" description="Carboxylesterase type B" evidence="4">
    <location>
        <begin position="367"/>
        <end position="492"/>
    </location>
</feature>
<evidence type="ECO:0000259" key="4">
    <source>
        <dbReference type="Pfam" id="PF00135"/>
    </source>
</evidence>
<feature type="domain" description="Carboxylesterase type B" evidence="4">
    <location>
        <begin position="22"/>
        <end position="361"/>
    </location>
</feature>
<dbReference type="PANTHER" id="PTHR43918">
    <property type="entry name" value="ACETYLCHOLINESTERASE"/>
    <property type="match status" value="1"/>
</dbReference>
<sequence>MKAAYIWSLFGVSTSYGLCVNQTVQTSSGPVTGHPATVEKNVSAYLGIPYAVPPVGNLRFMPPVRFNGSTAINGSSIGFACPAVTFFSARNNNISSYDVALANLTAQGIAFISQIEQIGATFSEDCLTLNVWVPTGGEATKAVMIYIYGGSYTGGSTQIPLYDGQHLAGEQDVIVVTLNYRLDILGFHGDPASTNRNPGFLDQRMAVEWVRDNIAAFGGDLSRMILFGQSAGAASVDSYTYSWASDPIVSGFLMESGAAGFGEALPSDNAEGWYNVSATLDCGTNTTTNSSEILSCLQSKEFWELLDAMESSSFTFNPSVDNITGFADYPALSREGKFAQLPIVTGNNNFEAGIYIEVYALINETESYNYWENHDNTTFACPAGARANVSASHGLPTWRYRWFGNFPNTRLFTNPDSGAYHCSEIPFIWDTLPTGPGIPTDTEKEKSIRAYIQGAWAAFAKNASGGLSTYEGGWPQYSPFEPTLIRLAYDNVTGTNLALPDIYDATCITTYPILDTNGWPNAKFGGFGGSHLGSTTSNSDVLSESQEVVLELCAVPQAPVCFLDLCRVDILYFFGCFATPLPIGKHVHGSSSIASESLFVTLL</sequence>
<dbReference type="Proteomes" id="UP000235672">
    <property type="component" value="Unassembled WGS sequence"/>
</dbReference>
<evidence type="ECO:0000256" key="2">
    <source>
        <dbReference type="ARBA" id="ARBA00022801"/>
    </source>
</evidence>
<accession>A0A2J6Q4X5</accession>
<dbReference type="AlphaFoldDB" id="A0A2J6Q4X5"/>
<reference evidence="5 6" key="1">
    <citation type="submission" date="2016-05" db="EMBL/GenBank/DDBJ databases">
        <title>A degradative enzymes factory behind the ericoid mycorrhizal symbiosis.</title>
        <authorList>
            <consortium name="DOE Joint Genome Institute"/>
            <person name="Martino E."/>
            <person name="Morin E."/>
            <person name="Grelet G."/>
            <person name="Kuo A."/>
            <person name="Kohler A."/>
            <person name="Daghino S."/>
            <person name="Barry K."/>
            <person name="Choi C."/>
            <person name="Cichocki N."/>
            <person name="Clum A."/>
            <person name="Copeland A."/>
            <person name="Hainaut M."/>
            <person name="Haridas S."/>
            <person name="Labutti K."/>
            <person name="Lindquist E."/>
            <person name="Lipzen A."/>
            <person name="Khouja H.-R."/>
            <person name="Murat C."/>
            <person name="Ohm R."/>
            <person name="Olson A."/>
            <person name="Spatafora J."/>
            <person name="Veneault-Fourrey C."/>
            <person name="Henrissat B."/>
            <person name="Grigoriev I."/>
            <person name="Martin F."/>
            <person name="Perotto S."/>
        </authorList>
    </citation>
    <scope>NUCLEOTIDE SEQUENCE [LARGE SCALE GENOMIC DNA]</scope>
    <source>
        <strain evidence="5 6">UAMH 7357</strain>
    </source>
</reference>
<dbReference type="InterPro" id="IPR019819">
    <property type="entry name" value="Carboxylesterase_B_CS"/>
</dbReference>
<dbReference type="SUPFAM" id="SSF53474">
    <property type="entry name" value="alpha/beta-Hydrolases"/>
    <property type="match status" value="1"/>
</dbReference>
<dbReference type="Pfam" id="PF00135">
    <property type="entry name" value="COesterase"/>
    <property type="match status" value="2"/>
</dbReference>
<dbReference type="InterPro" id="IPR050654">
    <property type="entry name" value="AChE-related_enzymes"/>
</dbReference>